<keyword evidence="2" id="KW-1185">Reference proteome</keyword>
<evidence type="ECO:0000313" key="2">
    <source>
        <dbReference type="Proteomes" id="UP000246744"/>
    </source>
</evidence>
<dbReference type="EMBL" id="QGTS01000001">
    <property type="protein sequence ID" value="PWW12621.1"/>
    <property type="molecule type" value="Genomic_DNA"/>
</dbReference>
<name>A0A317Q7S5_9ENTR</name>
<reference evidence="1 2" key="1">
    <citation type="submission" date="2018-05" db="EMBL/GenBank/DDBJ databases">
        <title>Genomic Encyclopedia of Type Strains, Phase IV (KMG-IV): sequencing the most valuable type-strain genomes for metagenomic binning, comparative biology and taxonomic classification.</title>
        <authorList>
            <person name="Goeker M."/>
        </authorList>
    </citation>
    <scope>NUCLEOTIDE SEQUENCE [LARGE SCALE GENOMIC DNA]</scope>
    <source>
        <strain evidence="1 2">DSM 19579</strain>
    </source>
</reference>
<organism evidence="1 2">
    <name type="scientific">Mangrovibacter plantisponsor</name>
    <dbReference type="NCBI Taxonomy" id="451513"/>
    <lineage>
        <taxon>Bacteria</taxon>
        <taxon>Pseudomonadati</taxon>
        <taxon>Pseudomonadota</taxon>
        <taxon>Gammaproteobacteria</taxon>
        <taxon>Enterobacterales</taxon>
        <taxon>Enterobacteriaceae</taxon>
        <taxon>Mangrovibacter</taxon>
    </lineage>
</organism>
<sequence length="31" mass="3707">MSRDVPQYVVVRCPTELPLFHFWQVQEVACE</sequence>
<gene>
    <name evidence="1" type="ORF">DES37_101189</name>
</gene>
<dbReference type="AlphaFoldDB" id="A0A317Q7S5"/>
<proteinExistence type="predicted"/>
<accession>A0A317Q7S5</accession>
<dbReference type="Proteomes" id="UP000246744">
    <property type="component" value="Unassembled WGS sequence"/>
</dbReference>
<comment type="caution">
    <text evidence="1">The sequence shown here is derived from an EMBL/GenBank/DDBJ whole genome shotgun (WGS) entry which is preliminary data.</text>
</comment>
<evidence type="ECO:0000313" key="1">
    <source>
        <dbReference type="EMBL" id="PWW12621.1"/>
    </source>
</evidence>
<protein>
    <submittedName>
        <fullName evidence="1">Uncharacterized protein</fullName>
    </submittedName>
</protein>